<dbReference type="InterPro" id="IPR028098">
    <property type="entry name" value="Glyco_trans_4-like_N"/>
</dbReference>
<dbReference type="SUPFAM" id="SSF53756">
    <property type="entry name" value="UDP-Glycosyltransferase/glycogen phosphorylase"/>
    <property type="match status" value="1"/>
</dbReference>
<name>A0ABT1TGF4_9GAMM</name>
<dbReference type="GO" id="GO:0016757">
    <property type="term" value="F:glycosyltransferase activity"/>
    <property type="evidence" value="ECO:0007669"/>
    <property type="project" value="UniProtKB-KW"/>
</dbReference>
<dbReference type="RefSeq" id="WP_256602338.1">
    <property type="nucleotide sequence ID" value="NZ_JANIBJ010000017.1"/>
</dbReference>
<proteinExistence type="predicted"/>
<evidence type="ECO:0000259" key="1">
    <source>
        <dbReference type="Pfam" id="PF00534"/>
    </source>
</evidence>
<sequence length="389" mass="43128">MKVLHVYRCYYPDQFGGLQEAIRQIALATQPFGVESRIFTLSPNPLPEIIEAQEARIIRGRSWLSPLSCDIGGPAAYAKFRRLAEWADIIHYQFPWPFADLMHVAAKPQKPALITYQSDIVGKGLAATLCKPLTMKMLANMDCIVATSPQYRDSSPVLSHPGLAGKLRVIPLAISEVAYDKSADFSAFDNQRFDADKPFVLFIGAFRRYKGLSNLLAAAKWVNGQIVLIGSGQLTSETMAEARRLGLNNLIFLGSQTQAAKVAFLRKTKAVVLPSDLRSEAFGMVLVEGLMFGKPLICCDIDTGVNYVNARNETGFTVPANDPRALADAINRLLDDEELNQRMGTAARQRYERYFSGEQMGAAYAATYRQLLEQRKYPAHLVKQTDPGL</sequence>
<evidence type="ECO:0000313" key="4">
    <source>
        <dbReference type="Proteomes" id="UP001524499"/>
    </source>
</evidence>
<reference evidence="3 4" key="1">
    <citation type="submission" date="2022-07" db="EMBL/GenBank/DDBJ databases">
        <title>Methylomonas rivi sp. nov., Methylomonas rosea sp. nov., Methylomonas aureus sp. nov. and Methylomonas subterranea sp. nov., four novel methanotrophs isolated from a freshwater creek and the deep terrestrial subsurface.</title>
        <authorList>
            <person name="Abin C."/>
            <person name="Sankaranarayanan K."/>
            <person name="Garner C."/>
            <person name="Sindelar R."/>
            <person name="Kotary K."/>
            <person name="Garner R."/>
            <person name="Barclay S."/>
            <person name="Lawson P."/>
            <person name="Krumholz L."/>
        </authorList>
    </citation>
    <scope>NUCLEOTIDE SEQUENCE [LARGE SCALE GENOMIC DNA]</scope>
    <source>
        <strain evidence="3 4">SURF-2</strain>
    </source>
</reference>
<feature type="domain" description="Glycosyltransferase subfamily 4-like N-terminal" evidence="2">
    <location>
        <begin position="16"/>
        <end position="173"/>
    </location>
</feature>
<keyword evidence="4" id="KW-1185">Reference proteome</keyword>
<dbReference type="EMBL" id="JANIBJ010000017">
    <property type="protein sequence ID" value="MCQ8104540.1"/>
    <property type="molecule type" value="Genomic_DNA"/>
</dbReference>
<comment type="caution">
    <text evidence="3">The sequence shown here is derived from an EMBL/GenBank/DDBJ whole genome shotgun (WGS) entry which is preliminary data.</text>
</comment>
<evidence type="ECO:0000259" key="2">
    <source>
        <dbReference type="Pfam" id="PF13439"/>
    </source>
</evidence>
<dbReference type="Gene3D" id="3.40.50.2000">
    <property type="entry name" value="Glycogen Phosphorylase B"/>
    <property type="match status" value="2"/>
</dbReference>
<dbReference type="InterPro" id="IPR001296">
    <property type="entry name" value="Glyco_trans_1"/>
</dbReference>
<organism evidence="3 4">
    <name type="scientific">Methylomonas subterranea</name>
    <dbReference type="NCBI Taxonomy" id="2952225"/>
    <lineage>
        <taxon>Bacteria</taxon>
        <taxon>Pseudomonadati</taxon>
        <taxon>Pseudomonadota</taxon>
        <taxon>Gammaproteobacteria</taxon>
        <taxon>Methylococcales</taxon>
        <taxon>Methylococcaceae</taxon>
        <taxon>Methylomonas</taxon>
    </lineage>
</organism>
<dbReference type="Pfam" id="PF00534">
    <property type="entry name" value="Glycos_transf_1"/>
    <property type="match status" value="1"/>
</dbReference>
<keyword evidence="3" id="KW-0808">Transferase</keyword>
<accession>A0ABT1TGF4</accession>
<dbReference type="PANTHER" id="PTHR12526:SF627">
    <property type="entry name" value="D-RHAMNOSYLTRANSFERASE WBPZ"/>
    <property type="match status" value="1"/>
</dbReference>
<dbReference type="Proteomes" id="UP001524499">
    <property type="component" value="Unassembled WGS sequence"/>
</dbReference>
<protein>
    <submittedName>
        <fullName evidence="3">Glycosyltransferase</fullName>
        <ecNumber evidence="3">2.4.-.-</ecNumber>
    </submittedName>
</protein>
<dbReference type="PANTHER" id="PTHR12526">
    <property type="entry name" value="GLYCOSYLTRANSFERASE"/>
    <property type="match status" value="1"/>
</dbReference>
<evidence type="ECO:0000313" key="3">
    <source>
        <dbReference type="EMBL" id="MCQ8104540.1"/>
    </source>
</evidence>
<gene>
    <name evidence="3" type="ORF">NP590_10530</name>
</gene>
<dbReference type="EC" id="2.4.-.-" evidence="3"/>
<keyword evidence="3" id="KW-0328">Glycosyltransferase</keyword>
<feature type="domain" description="Glycosyl transferase family 1" evidence="1">
    <location>
        <begin position="189"/>
        <end position="350"/>
    </location>
</feature>
<dbReference type="Pfam" id="PF13439">
    <property type="entry name" value="Glyco_transf_4"/>
    <property type="match status" value="1"/>
</dbReference>